<accession>A0A9P0CNI2</accession>
<evidence type="ECO:0000256" key="1">
    <source>
        <dbReference type="SAM" id="Phobius"/>
    </source>
</evidence>
<feature type="transmembrane region" description="Helical" evidence="1">
    <location>
        <begin position="32"/>
        <end position="50"/>
    </location>
</feature>
<sequence>MRFNLLLSVWCIDEIVGFILYKRRNVDNKDTYILNIASILILFWLPEYFYDELLTWSYGSYTLYTIFLFTMDIPQLFAYSTPIAIITILKTNDEHFRRAIEKRNLWKLKNFKGNSEDEVEEYNVISDTNNISNV</sequence>
<evidence type="ECO:0000313" key="2">
    <source>
        <dbReference type="EMBL" id="CAH1104911.1"/>
    </source>
</evidence>
<keyword evidence="3" id="KW-1185">Reference proteome</keyword>
<name>A0A9P0CNI2_9CUCU</name>
<dbReference type="AlphaFoldDB" id="A0A9P0CNI2"/>
<organism evidence="2 3">
    <name type="scientific">Psylliodes chrysocephalus</name>
    <dbReference type="NCBI Taxonomy" id="3402493"/>
    <lineage>
        <taxon>Eukaryota</taxon>
        <taxon>Metazoa</taxon>
        <taxon>Ecdysozoa</taxon>
        <taxon>Arthropoda</taxon>
        <taxon>Hexapoda</taxon>
        <taxon>Insecta</taxon>
        <taxon>Pterygota</taxon>
        <taxon>Neoptera</taxon>
        <taxon>Endopterygota</taxon>
        <taxon>Coleoptera</taxon>
        <taxon>Polyphaga</taxon>
        <taxon>Cucujiformia</taxon>
        <taxon>Chrysomeloidea</taxon>
        <taxon>Chrysomelidae</taxon>
        <taxon>Galerucinae</taxon>
        <taxon>Alticini</taxon>
        <taxon>Psylliodes</taxon>
    </lineage>
</organism>
<keyword evidence="1" id="KW-0812">Transmembrane</keyword>
<protein>
    <submittedName>
        <fullName evidence="2">Uncharacterized protein</fullName>
    </submittedName>
</protein>
<keyword evidence="1" id="KW-0472">Membrane</keyword>
<keyword evidence="1" id="KW-1133">Transmembrane helix</keyword>
<gene>
    <name evidence="2" type="ORF">PSYICH_LOCUS5939</name>
</gene>
<dbReference type="Proteomes" id="UP001153636">
    <property type="component" value="Chromosome 18"/>
</dbReference>
<evidence type="ECO:0000313" key="3">
    <source>
        <dbReference type="Proteomes" id="UP001153636"/>
    </source>
</evidence>
<feature type="transmembrane region" description="Helical" evidence="1">
    <location>
        <begin position="62"/>
        <end position="89"/>
    </location>
</feature>
<proteinExistence type="predicted"/>
<reference evidence="2" key="1">
    <citation type="submission" date="2022-01" db="EMBL/GenBank/DDBJ databases">
        <authorList>
            <person name="King R."/>
        </authorList>
    </citation>
    <scope>NUCLEOTIDE SEQUENCE</scope>
</reference>
<dbReference type="EMBL" id="OV651830">
    <property type="protein sequence ID" value="CAH1104911.1"/>
    <property type="molecule type" value="Genomic_DNA"/>
</dbReference>